<dbReference type="InterPro" id="IPR029058">
    <property type="entry name" value="AB_hydrolase_fold"/>
</dbReference>
<dbReference type="EMBL" id="BOPG01000081">
    <property type="protein sequence ID" value="GIJ62645.1"/>
    <property type="molecule type" value="Genomic_DNA"/>
</dbReference>
<feature type="domain" description="AB hydrolase-1" evidence="3">
    <location>
        <begin position="48"/>
        <end position="275"/>
    </location>
</feature>
<evidence type="ECO:0000313" key="5">
    <source>
        <dbReference type="Proteomes" id="UP000612585"/>
    </source>
</evidence>
<evidence type="ECO:0000259" key="3">
    <source>
        <dbReference type="Pfam" id="PF00561"/>
    </source>
</evidence>
<comment type="caution">
    <text evidence="4">The sequence shown here is derived from an EMBL/GenBank/DDBJ whole genome shotgun (WGS) entry which is preliminary data.</text>
</comment>
<proteinExistence type="predicted"/>
<dbReference type="SUPFAM" id="SSF53474">
    <property type="entry name" value="alpha/beta-Hydrolases"/>
    <property type="match status" value="1"/>
</dbReference>
<keyword evidence="5" id="KW-1185">Reference proteome</keyword>
<evidence type="ECO:0000313" key="4">
    <source>
        <dbReference type="EMBL" id="GIJ62645.1"/>
    </source>
</evidence>
<dbReference type="InterPro" id="IPR050266">
    <property type="entry name" value="AB_hydrolase_sf"/>
</dbReference>
<gene>
    <name evidence="4" type="ORF">Vau01_101610</name>
</gene>
<dbReference type="PRINTS" id="PR00111">
    <property type="entry name" value="ABHYDROLASE"/>
</dbReference>
<dbReference type="GO" id="GO:0016020">
    <property type="term" value="C:membrane"/>
    <property type="evidence" value="ECO:0007669"/>
    <property type="project" value="TreeGrafter"/>
</dbReference>
<evidence type="ECO:0000256" key="2">
    <source>
        <dbReference type="SAM" id="MobiDB-lite"/>
    </source>
</evidence>
<dbReference type="Gene3D" id="3.40.50.1820">
    <property type="entry name" value="alpha/beta hydrolase"/>
    <property type="match status" value="1"/>
</dbReference>
<dbReference type="GO" id="GO:0016787">
    <property type="term" value="F:hydrolase activity"/>
    <property type="evidence" value="ECO:0007669"/>
    <property type="project" value="UniProtKB-KW"/>
</dbReference>
<protein>
    <submittedName>
        <fullName evidence="4">Lactone hydrolase</fullName>
    </submittedName>
</protein>
<name>A0A8J3ZJG9_9ACTN</name>
<dbReference type="PANTHER" id="PTHR43798:SF31">
    <property type="entry name" value="AB HYDROLASE SUPERFAMILY PROTEIN YCLE"/>
    <property type="match status" value="1"/>
</dbReference>
<dbReference type="InterPro" id="IPR000073">
    <property type="entry name" value="AB_hydrolase_1"/>
</dbReference>
<feature type="region of interest" description="Disordered" evidence="2">
    <location>
        <begin position="1"/>
        <end position="25"/>
    </location>
</feature>
<reference evidence="4" key="1">
    <citation type="submission" date="2021-01" db="EMBL/GenBank/DDBJ databases">
        <title>Whole genome shotgun sequence of Virgisporangium aurantiacum NBRC 16421.</title>
        <authorList>
            <person name="Komaki H."/>
            <person name="Tamura T."/>
        </authorList>
    </citation>
    <scope>NUCLEOTIDE SEQUENCE</scope>
    <source>
        <strain evidence="4">NBRC 16421</strain>
    </source>
</reference>
<dbReference type="Proteomes" id="UP000612585">
    <property type="component" value="Unassembled WGS sequence"/>
</dbReference>
<dbReference type="AlphaFoldDB" id="A0A8J3ZJG9"/>
<accession>A0A8J3ZJG9</accession>
<keyword evidence="1 4" id="KW-0378">Hydrolase</keyword>
<evidence type="ECO:0000256" key="1">
    <source>
        <dbReference type="ARBA" id="ARBA00022801"/>
    </source>
</evidence>
<sequence length="286" mass="30684">MRHLPGNLLRDRRGRRPSPGHRDGNAAMIVWTTQGKLNVHRAGEAGQPVVLLHPLALSGAVFDPFAAHLAAAGRTVLATDTRGHGESGWDGNPFTIEDLADDTAAMVDTLGVGPVDVIGLSMGGSTALVFAANHPGLVRRLVVADASANYGSDRVQVWADRADRATTFPREEQLSFQWDRWFTSSFRATNPTEVNRVSQIFLATDSAAHAAAAHALGALDVADLLPEIAADTLVLVGDEDYATPPAMSEEIAKAVPSARLEILERARHLSLVERPDVWPLIADFLE</sequence>
<dbReference type="Pfam" id="PF00561">
    <property type="entry name" value="Abhydrolase_1"/>
    <property type="match status" value="1"/>
</dbReference>
<organism evidence="4 5">
    <name type="scientific">Virgisporangium aurantiacum</name>
    <dbReference type="NCBI Taxonomy" id="175570"/>
    <lineage>
        <taxon>Bacteria</taxon>
        <taxon>Bacillati</taxon>
        <taxon>Actinomycetota</taxon>
        <taxon>Actinomycetes</taxon>
        <taxon>Micromonosporales</taxon>
        <taxon>Micromonosporaceae</taxon>
        <taxon>Virgisporangium</taxon>
    </lineage>
</organism>
<dbReference type="PANTHER" id="PTHR43798">
    <property type="entry name" value="MONOACYLGLYCEROL LIPASE"/>
    <property type="match status" value="1"/>
</dbReference>